<gene>
    <name evidence="1" type="ORF">DI536_21740</name>
</gene>
<evidence type="ECO:0000313" key="1">
    <source>
        <dbReference type="EMBL" id="PZR09565.1"/>
    </source>
</evidence>
<dbReference type="CDD" id="cd00063">
    <property type="entry name" value="FN3"/>
    <property type="match status" value="1"/>
</dbReference>
<accession>A0A2W5TDV6</accession>
<dbReference type="Gene3D" id="2.60.40.10">
    <property type="entry name" value="Immunoglobulins"/>
    <property type="match status" value="4"/>
</dbReference>
<dbReference type="AlphaFoldDB" id="A0A2W5TDV6"/>
<name>A0A2W5TDV6_9BACT</name>
<protein>
    <recommendedName>
        <fullName evidence="3">Fibronectin type-III domain-containing protein</fullName>
    </recommendedName>
</protein>
<reference evidence="1 2" key="1">
    <citation type="submission" date="2017-08" db="EMBL/GenBank/DDBJ databases">
        <title>Infants hospitalized years apart are colonized by the same room-sourced microbial strains.</title>
        <authorList>
            <person name="Brooks B."/>
            <person name="Olm M.R."/>
            <person name="Firek B.A."/>
            <person name="Baker R."/>
            <person name="Thomas B.C."/>
            <person name="Morowitz M.J."/>
            <person name="Banfield J.F."/>
        </authorList>
    </citation>
    <scope>NUCLEOTIDE SEQUENCE [LARGE SCALE GENOMIC DNA]</scope>
    <source>
        <strain evidence="1">S2_003_000_R2_14</strain>
    </source>
</reference>
<sequence length="692" mass="74891">MTVVLLAGSVAAQNARIVLRWKEVPGASAYELQIARDAAFVEVVLQTRTTTAGYRWEQLPTTTHWWRVRSFDAESRASEWSIPRTIAVDSAIPAPIKPNDAATVACGASVQFEVDASTLVKEYQVELSSSAEFGAVRTLRSTNTSLDVSGLAAGTWFWRTRAIDIKGRQSGPGPTRSFMIRVSAPKLKPVADVTLATPQVNLTWAEAGCAKSYLVEATHDGKSKVSIPAPTTSLAFKAGIAGEYRWRVASVDEKGTPGEFSAESVFKVRLPTPVPRGETVNGRAELSWSAVPGATAYRVELTRQGDKRPEALTQVTVNGTTWKSAELPPAQYSWRVSARDAFGHASSPSEPRTFVRSAGVPLAVVNWVVPNDDVVSELDSPVLLEWAPVPEALGYDVELDNKLQRVSGLQWTTPSLGEGAHVVRVRAWGDGYRFSPWSKAVEIYSGVPAVTRVEVAQVDEAIRITLFDSHGRPVRGIKPQLSVPDGSLSDAYLEDTRWRTTWTTPTSGRELLRVEAGSFVSEHLLVATRAPLFSLAFRGGGVFNGQAIASPTGQVGFTVRLPLLRRQIGAELRGGYFPVTRSAEVFGATVSGNAYIAPVSLVLGWHQNFDEFQVKAAAGPAVQLVWLTVNDQHAFEMFPGLELVAGLSRRLGPGRIELDLSFVYSRLESPIANLNATGFGARLGYAFDFGGG</sequence>
<dbReference type="SUPFAM" id="SSF49265">
    <property type="entry name" value="Fibronectin type III"/>
    <property type="match status" value="1"/>
</dbReference>
<dbReference type="PANTHER" id="PTHR47135">
    <property type="entry name" value="FIBRONECTIN TYPE III DOMAIN-CONTAINING PROTEIN 7"/>
    <property type="match status" value="1"/>
</dbReference>
<proteinExistence type="predicted"/>
<dbReference type="InterPro" id="IPR013783">
    <property type="entry name" value="Ig-like_fold"/>
</dbReference>
<dbReference type="Proteomes" id="UP000249061">
    <property type="component" value="Unassembled WGS sequence"/>
</dbReference>
<dbReference type="InterPro" id="IPR003961">
    <property type="entry name" value="FN3_dom"/>
</dbReference>
<evidence type="ECO:0000313" key="2">
    <source>
        <dbReference type="Proteomes" id="UP000249061"/>
    </source>
</evidence>
<evidence type="ECO:0008006" key="3">
    <source>
        <dbReference type="Google" id="ProtNLM"/>
    </source>
</evidence>
<dbReference type="EMBL" id="QFQP01000020">
    <property type="protein sequence ID" value="PZR09565.1"/>
    <property type="molecule type" value="Genomic_DNA"/>
</dbReference>
<comment type="caution">
    <text evidence="1">The sequence shown here is derived from an EMBL/GenBank/DDBJ whole genome shotgun (WGS) entry which is preliminary data.</text>
</comment>
<dbReference type="PANTHER" id="PTHR47135:SF1">
    <property type="entry name" value="FIBRONECTIN TYPE III DOMAIN-CONTAINING PROTEIN 7"/>
    <property type="match status" value="1"/>
</dbReference>
<dbReference type="InterPro" id="IPR036116">
    <property type="entry name" value="FN3_sf"/>
</dbReference>
<organism evidence="1 2">
    <name type="scientific">Archangium gephyra</name>
    <dbReference type="NCBI Taxonomy" id="48"/>
    <lineage>
        <taxon>Bacteria</taxon>
        <taxon>Pseudomonadati</taxon>
        <taxon>Myxococcota</taxon>
        <taxon>Myxococcia</taxon>
        <taxon>Myxococcales</taxon>
        <taxon>Cystobacterineae</taxon>
        <taxon>Archangiaceae</taxon>
        <taxon>Archangium</taxon>
    </lineage>
</organism>